<name>A0A1A2P1H7_MYCSD</name>
<evidence type="ECO:0000256" key="8">
    <source>
        <dbReference type="PIRSR" id="PIRSR004682-1"/>
    </source>
</evidence>
<feature type="binding site" evidence="10">
    <location>
        <position position="15"/>
    </location>
    <ligand>
        <name>Mg(2+)</name>
        <dbReference type="ChEBI" id="CHEBI:18420"/>
    </ligand>
</feature>
<gene>
    <name evidence="11" type="ORF">A5710_02995</name>
</gene>
<dbReference type="NCBIfam" id="TIGR01662">
    <property type="entry name" value="HAD-SF-IIIA"/>
    <property type="match status" value="1"/>
</dbReference>
<dbReference type="GO" id="GO:0016791">
    <property type="term" value="F:phosphatase activity"/>
    <property type="evidence" value="ECO:0007669"/>
    <property type="project" value="InterPro"/>
</dbReference>
<feature type="binding site" evidence="10">
    <location>
        <position position="146"/>
    </location>
    <ligand>
        <name>Mg(2+)</name>
        <dbReference type="ChEBI" id="CHEBI:18420"/>
    </ligand>
</feature>
<dbReference type="PANTHER" id="PTHR42891">
    <property type="entry name" value="D-GLYCERO-BETA-D-MANNO-HEPTOSE-1,7-BISPHOSPHATE 7-PHOSPHATASE"/>
    <property type="match status" value="1"/>
</dbReference>
<dbReference type="PIRSF" id="PIRSF004682">
    <property type="entry name" value="GmhB"/>
    <property type="match status" value="1"/>
</dbReference>
<feature type="binding site" evidence="10">
    <location>
        <position position="119"/>
    </location>
    <ligand>
        <name>Zn(2+)</name>
        <dbReference type="ChEBI" id="CHEBI:29105"/>
    </ligand>
</feature>
<feature type="active site" description="Proton donor" evidence="8">
    <location>
        <position position="13"/>
    </location>
</feature>
<evidence type="ECO:0000256" key="2">
    <source>
        <dbReference type="ARBA" id="ARBA00022490"/>
    </source>
</evidence>
<evidence type="ECO:0000256" key="7">
    <source>
        <dbReference type="PIRNR" id="PIRNR004682"/>
    </source>
</evidence>
<dbReference type="PANTHER" id="PTHR42891:SF1">
    <property type="entry name" value="D-GLYCERO-BETA-D-MANNO-HEPTOSE-1,7-BISPHOSPHATE 7-PHOSPHATASE"/>
    <property type="match status" value="1"/>
</dbReference>
<evidence type="ECO:0000256" key="6">
    <source>
        <dbReference type="ARBA" id="ARBA00031828"/>
    </source>
</evidence>
<keyword evidence="2 7" id="KW-0963">Cytoplasm</keyword>
<feature type="binding site" evidence="10">
    <location>
        <position position="104"/>
    </location>
    <ligand>
        <name>Zn(2+)</name>
        <dbReference type="ChEBI" id="CHEBI:29105"/>
    </ligand>
</feature>
<protein>
    <recommendedName>
        <fullName evidence="6 7">D,D-heptose 1,7-bisphosphate phosphatase</fullName>
        <ecNumber evidence="7">3.1.3.-</ecNumber>
    </recommendedName>
</protein>
<reference evidence="12" key="1">
    <citation type="submission" date="2016-06" db="EMBL/GenBank/DDBJ databases">
        <authorList>
            <person name="Sutton G."/>
            <person name="Brinkac L."/>
            <person name="Sanka R."/>
            <person name="Adams M."/>
            <person name="Lau E."/>
            <person name="Sam S."/>
            <person name="Sreng N."/>
            <person name="Him V."/>
            <person name="Kerleguer A."/>
            <person name="Cheng S."/>
        </authorList>
    </citation>
    <scope>NUCLEOTIDE SEQUENCE [LARGE SCALE GENOMIC DNA]</scope>
    <source>
        <strain evidence="12">E1876</strain>
    </source>
</reference>
<evidence type="ECO:0000256" key="3">
    <source>
        <dbReference type="ARBA" id="ARBA00022723"/>
    </source>
</evidence>
<evidence type="ECO:0000256" key="5">
    <source>
        <dbReference type="ARBA" id="ARBA00023277"/>
    </source>
</evidence>
<dbReference type="GO" id="GO:0005737">
    <property type="term" value="C:cytoplasm"/>
    <property type="evidence" value="ECO:0007669"/>
    <property type="project" value="UniProtKB-SubCell"/>
</dbReference>
<dbReference type="InterPro" id="IPR006543">
    <property type="entry name" value="Histidinol-phos"/>
</dbReference>
<dbReference type="GO" id="GO:0046872">
    <property type="term" value="F:metal ion binding"/>
    <property type="evidence" value="ECO:0007669"/>
    <property type="project" value="UniProtKB-KW"/>
</dbReference>
<comment type="similarity">
    <text evidence="7">Belongs to the gmhB family.</text>
</comment>
<keyword evidence="4 7" id="KW-0378">Hydrolase</keyword>
<keyword evidence="5 7" id="KW-0119">Carbohydrate metabolism</keyword>
<evidence type="ECO:0000256" key="4">
    <source>
        <dbReference type="ARBA" id="ARBA00022801"/>
    </source>
</evidence>
<dbReference type="SUPFAM" id="SSF56784">
    <property type="entry name" value="HAD-like"/>
    <property type="match status" value="1"/>
</dbReference>
<dbReference type="InterPro" id="IPR004446">
    <property type="entry name" value="Heptose_bisP_phosphatase"/>
</dbReference>
<dbReference type="NCBIfam" id="TIGR01656">
    <property type="entry name" value="Histidinol-ppas"/>
    <property type="match status" value="1"/>
</dbReference>
<feature type="site" description="Stabilizes the phosphoryl group" evidence="9">
    <location>
        <position position="121"/>
    </location>
</feature>
<keyword evidence="3 10" id="KW-0479">Metal-binding</keyword>
<feature type="binding site" evidence="10">
    <location>
        <position position="102"/>
    </location>
    <ligand>
        <name>Zn(2+)</name>
        <dbReference type="ChEBI" id="CHEBI:29105"/>
    </ligand>
</feature>
<dbReference type="InterPro" id="IPR023214">
    <property type="entry name" value="HAD_sf"/>
</dbReference>
<keyword evidence="10" id="KW-0460">Magnesium</keyword>
<feature type="binding site" evidence="10">
    <location>
        <position position="117"/>
    </location>
    <ligand>
        <name>Zn(2+)</name>
        <dbReference type="ChEBI" id="CHEBI:29105"/>
    </ligand>
</feature>
<comment type="cofactor">
    <cofactor evidence="10">
        <name>Zn(2+)</name>
        <dbReference type="ChEBI" id="CHEBI:29105"/>
    </cofactor>
</comment>
<comment type="cofactor">
    <cofactor evidence="10">
        <name>Mg(2+)</name>
        <dbReference type="ChEBI" id="CHEBI:18420"/>
    </cofactor>
</comment>
<feature type="site" description="Stabilizes the phosphoryl group" evidence="9">
    <location>
        <position position="63"/>
    </location>
</feature>
<sequence>MGVDQMTAAVFLDRDGVLNELIFNPKTGEYESPHAPEDLVMIDGVIPALRRLAGAGFALFVVSNQPSYAKGKTTLENIQGVHRRLEGSLSANGIAFGEYFYCYHHPHGIVPGYSGNCLCRKPMPYFLLKAARERGVDLAASWMVGDQDTDVECGRSVGCKTALVMNAHSAAKRGCSRPDITVSALSQAVDLIIHWKGGGDNGPTDD</sequence>
<evidence type="ECO:0000256" key="1">
    <source>
        <dbReference type="ARBA" id="ARBA00004496"/>
    </source>
</evidence>
<dbReference type="GO" id="GO:0005975">
    <property type="term" value="P:carbohydrate metabolic process"/>
    <property type="evidence" value="ECO:0007669"/>
    <property type="project" value="InterPro"/>
</dbReference>
<proteinExistence type="inferred from homology"/>
<dbReference type="Gene3D" id="3.40.50.1000">
    <property type="entry name" value="HAD superfamily/HAD-like"/>
    <property type="match status" value="1"/>
</dbReference>
<feature type="binding site" evidence="10">
    <location>
        <position position="13"/>
    </location>
    <ligand>
        <name>Mg(2+)</name>
        <dbReference type="ChEBI" id="CHEBI:18420"/>
    </ligand>
</feature>
<keyword evidence="10" id="KW-0862">Zinc</keyword>
<accession>A0A1A2P1H7</accession>
<dbReference type="InterPro" id="IPR006549">
    <property type="entry name" value="HAD-SF_hydro_IIIA"/>
</dbReference>
<dbReference type="EC" id="3.1.3.-" evidence="7"/>
<dbReference type="InterPro" id="IPR036412">
    <property type="entry name" value="HAD-like_sf"/>
</dbReference>
<comment type="caution">
    <text evidence="11">The sequence shown here is derived from an EMBL/GenBank/DDBJ whole genome shotgun (WGS) entry which is preliminary data.</text>
</comment>
<evidence type="ECO:0000313" key="12">
    <source>
        <dbReference type="Proteomes" id="UP000093943"/>
    </source>
</evidence>
<evidence type="ECO:0000256" key="10">
    <source>
        <dbReference type="PIRSR" id="PIRSR004682-4"/>
    </source>
</evidence>
<feature type="active site" description="Proton donor" evidence="8">
    <location>
        <position position="15"/>
    </location>
</feature>
<comment type="subcellular location">
    <subcellularLocation>
        <location evidence="1 7">Cytoplasm</location>
    </subcellularLocation>
</comment>
<evidence type="ECO:0000256" key="9">
    <source>
        <dbReference type="PIRSR" id="PIRSR004682-3"/>
    </source>
</evidence>
<organism evidence="11 12">
    <name type="scientific">Mycolicibacter sinensis (strain JDM601)</name>
    <name type="common">Mycobacterium sinense</name>
    <dbReference type="NCBI Taxonomy" id="875328"/>
    <lineage>
        <taxon>Bacteria</taxon>
        <taxon>Bacillati</taxon>
        <taxon>Actinomycetota</taxon>
        <taxon>Actinomycetes</taxon>
        <taxon>Mycobacteriales</taxon>
        <taxon>Mycobacteriaceae</taxon>
        <taxon>Mycolicibacter</taxon>
    </lineage>
</organism>
<feature type="site" description="Contributes to substrate recognition" evidence="9">
    <location>
        <position position="120"/>
    </location>
</feature>
<dbReference type="Proteomes" id="UP000093943">
    <property type="component" value="Unassembled WGS sequence"/>
</dbReference>
<dbReference type="Pfam" id="PF13242">
    <property type="entry name" value="Hydrolase_like"/>
    <property type="match status" value="1"/>
</dbReference>
<dbReference type="EMBL" id="LZKG01000102">
    <property type="protein sequence ID" value="OBI28502.1"/>
    <property type="molecule type" value="Genomic_DNA"/>
</dbReference>
<dbReference type="AlphaFoldDB" id="A0A1A2P1H7"/>
<evidence type="ECO:0000313" key="11">
    <source>
        <dbReference type="EMBL" id="OBI28502.1"/>
    </source>
</evidence>
<dbReference type="CDD" id="cd07503">
    <property type="entry name" value="HAD_HisB-N"/>
    <property type="match status" value="1"/>
</dbReference>